<organism evidence="5 6">
    <name type="scientific">Lentzea alba</name>
    <dbReference type="NCBI Taxonomy" id="2714351"/>
    <lineage>
        <taxon>Bacteria</taxon>
        <taxon>Bacillati</taxon>
        <taxon>Actinomycetota</taxon>
        <taxon>Actinomycetes</taxon>
        <taxon>Pseudonocardiales</taxon>
        <taxon>Pseudonocardiaceae</taxon>
        <taxon>Lentzea</taxon>
    </lineage>
</organism>
<feature type="compositionally biased region" description="Low complexity" evidence="2">
    <location>
        <begin position="293"/>
        <end position="320"/>
    </location>
</feature>
<dbReference type="EMBL" id="JAAMPJ010000007">
    <property type="protein sequence ID" value="NGY62523.1"/>
    <property type="molecule type" value="Genomic_DNA"/>
</dbReference>
<feature type="region of interest" description="Disordered" evidence="2">
    <location>
        <begin position="719"/>
        <end position="780"/>
    </location>
</feature>
<dbReference type="Gene3D" id="2.180.10.10">
    <property type="entry name" value="RHS repeat-associated core"/>
    <property type="match status" value="3"/>
</dbReference>
<dbReference type="Pfam" id="PF25023">
    <property type="entry name" value="TEN_YD-shell"/>
    <property type="match status" value="2"/>
</dbReference>
<feature type="region of interest" description="Disordered" evidence="2">
    <location>
        <begin position="247"/>
        <end position="377"/>
    </location>
</feature>
<feature type="region of interest" description="Disordered" evidence="2">
    <location>
        <begin position="676"/>
        <end position="697"/>
    </location>
</feature>
<evidence type="ECO:0000313" key="6">
    <source>
        <dbReference type="Proteomes" id="UP000481360"/>
    </source>
</evidence>
<feature type="domain" description="DUF6531" evidence="3">
    <location>
        <begin position="375"/>
        <end position="446"/>
    </location>
</feature>
<dbReference type="SUPFAM" id="SSF82171">
    <property type="entry name" value="DPP6 N-terminal domain-like"/>
    <property type="match status" value="1"/>
</dbReference>
<dbReference type="SUPFAM" id="SSF140453">
    <property type="entry name" value="EsxAB dimer-like"/>
    <property type="match status" value="1"/>
</dbReference>
<proteinExistence type="predicted"/>
<feature type="compositionally biased region" description="Polar residues" evidence="2">
    <location>
        <begin position="251"/>
        <end position="269"/>
    </location>
</feature>
<protein>
    <submittedName>
        <fullName evidence="5">Type IV secretion protein Rhs</fullName>
    </submittedName>
</protein>
<evidence type="ECO:0000256" key="1">
    <source>
        <dbReference type="ARBA" id="ARBA00022737"/>
    </source>
</evidence>
<dbReference type="InterPro" id="IPR056823">
    <property type="entry name" value="TEN-like_YD-shell"/>
</dbReference>
<feature type="compositionally biased region" description="Pro residues" evidence="2">
    <location>
        <begin position="1397"/>
        <end position="1436"/>
    </location>
</feature>
<evidence type="ECO:0000256" key="2">
    <source>
        <dbReference type="SAM" id="MobiDB-lite"/>
    </source>
</evidence>
<dbReference type="NCBIfam" id="TIGR01643">
    <property type="entry name" value="YD_repeat_2x"/>
    <property type="match status" value="7"/>
</dbReference>
<comment type="caution">
    <text evidence="5">The sequence shown here is derived from an EMBL/GenBank/DDBJ whole genome shotgun (WGS) entry which is preliminary data.</text>
</comment>
<accession>A0A7C9RV15</accession>
<sequence>MSNPLVADRKDSTKAYSGVPILESAMETHNALSKGDWASGALSAVGTTLDALGIAMDPFGAFLAAGVGWLIEHVGPLSGALDELTGDPDQIKAHAETWNNVTKELQAIANDLVGYVGSDTLGWIGAAGDAYRGRVQDTVNLLTAAATAAADASGGIRMSGELVAAVRTLVRDIISDFVGHAISWALQVGFTLGIGATWVVPQVIAEVAKIATKIADVITRLVKALKALSPMLKKIGDIFGDAGKAFKNNKSDQSGSSSKPDAPPSTSRGVDNPKGDDGSTSTSSAKGDGGKGSDNTTTSGSSGPSSKSDGPDNSPNSSPKDNSKGDPGNGSAPPSGTKPPTGTKSGGDTKTSGSNKPGNPKDTSVPKDNRNTKSDPMDVATGEVVLWQTDLELPGPVKLVLERTHVSSYRAGQRFGRSWASTLDQRLEFDDENVCYFAPDGMILVYPLPEAGSPVLPVEGPRFPLTREPDGTCTITDLLSGHTLRFRGERRVLPLVAIEDEDQRIEIEYDASGAPTVVRGPGGAEIGIRAEHGRVVEIRVLGDDSNADVVVTRFRYNDLGHLVEVVNSSGAPTHFNYDQVGRLTGWQDRNGIWYRYVYDQNGRCVRTVGMAGFLDGVFHYDRERLVTTHTDSLGHTTVFQLNQANQTVRETDQFGHTTTFEWDRYDRLLSRTDPLGRTTRYSYDDNGRPSRVTRPDGSVVVLEEADGVLTSITVHGDGRSWRRSYGSAGGETAPDPLREPIGVATPLRVERDDESGVVPDGPERDQFGRPQWAAETGGGRTQLQWTVEGRRASRIGPRGERVLWRYDGEGNEVERVDELGRVTRREYGPFDVLTATVDPTGARTAYTYDTELRLVSVTNPNGLIWTYTYDAAGRLVQQVDFDGRTRGYVYDAAGQLVRSTDPEGGVSEYRYDLLGNLVETRTPAGTTTYAYDPVGEVVRVASAESVVEFDRDEHGRVVREVIDGRAVTFTYDAENNTIRRRTPSGVESEWFFDSAERPIGLTTAGHSVLYFHDNAGKVANRWVDETSSLQQSFGPGGRLATQVLTAAGADLTSTVVVRQRVFDYLPDGRIAGIRDTTGGPTVFERSAAGRVTTAHSPGVRENFGYDAAGNLAAWSLSGVQQGEPAAGQRRFDRNTVVAAGAVIYEHDRRGRRVSRRERHPAGERAWRYLWDAADQLVGVITPDGVRWQYRYDPLGRRIAKQRLAPDGAVAESVEFTWDGSVLIEQVHTNAFGVRRVVTWERHPVDDAPVTQLERGPDGEHFYSIVTDAMGTPTELVDTNGTVAWHGNRTLWGRHLASAAARAGTPLRFPGQYADEESGLHYNVYRYYDPQTARYLSQDPLGLEAGPNPVAYTDDPTAEFDPLGLMNCGGTTNTSNAPSTPGAGHKPGNTGGSDNKPKPPPPPKPPHLSAPPVKPKPPHLAAPPKPQPGPKPNPPAKPDNAGGSPNPPGKQDFKPPSQPEKFGVYKVEGKYTYNPAVDKIPGKNYNDVAPMQQHVSTKIVDDKIADWKKAGVMNDPVKVPVYYPPNNSSQLTIAGDKHHTFVAALQSGRPVELNLVKMPGGGMPNKATDWTNTTWAGFQKNDAWVP</sequence>
<dbReference type="InterPro" id="IPR022385">
    <property type="entry name" value="Rhs_assc_core"/>
</dbReference>
<dbReference type="Pfam" id="PF20148">
    <property type="entry name" value="DUF6531"/>
    <property type="match status" value="1"/>
</dbReference>
<dbReference type="PANTHER" id="PTHR32305:SF15">
    <property type="entry name" value="PROTEIN RHSA-RELATED"/>
    <property type="match status" value="1"/>
</dbReference>
<feature type="compositionally biased region" description="Polar residues" evidence="2">
    <location>
        <begin position="1368"/>
        <end position="1378"/>
    </location>
</feature>
<name>A0A7C9RV15_9PSEU</name>
<dbReference type="NCBIfam" id="TIGR03696">
    <property type="entry name" value="Rhs_assc_core"/>
    <property type="match status" value="1"/>
</dbReference>
<feature type="domain" description="Teneurin-like YD-shell" evidence="4">
    <location>
        <begin position="843"/>
        <end position="975"/>
    </location>
</feature>
<dbReference type="InterPro" id="IPR031325">
    <property type="entry name" value="RHS_repeat"/>
</dbReference>
<dbReference type="RefSeq" id="WP_166050027.1">
    <property type="nucleotide sequence ID" value="NZ_JAAMPJ010000007.1"/>
</dbReference>
<feature type="compositionally biased region" description="Low complexity" evidence="2">
    <location>
        <begin position="330"/>
        <end position="356"/>
    </location>
</feature>
<evidence type="ECO:0000313" key="5">
    <source>
        <dbReference type="EMBL" id="NGY62523.1"/>
    </source>
</evidence>
<feature type="region of interest" description="Disordered" evidence="2">
    <location>
        <begin position="1345"/>
        <end position="1460"/>
    </location>
</feature>
<dbReference type="PANTHER" id="PTHR32305">
    <property type="match status" value="1"/>
</dbReference>
<keyword evidence="1" id="KW-0677">Repeat</keyword>
<dbReference type="PRINTS" id="PR00394">
    <property type="entry name" value="RHSPROTEIN"/>
</dbReference>
<evidence type="ECO:0000259" key="3">
    <source>
        <dbReference type="Pfam" id="PF20148"/>
    </source>
</evidence>
<dbReference type="Gene3D" id="1.20.1260.20">
    <property type="entry name" value="PPE superfamily"/>
    <property type="match status" value="1"/>
</dbReference>
<dbReference type="InterPro" id="IPR045351">
    <property type="entry name" value="DUF6531"/>
</dbReference>
<dbReference type="InterPro" id="IPR038332">
    <property type="entry name" value="PPE_sf"/>
</dbReference>
<dbReference type="Pfam" id="PF05593">
    <property type="entry name" value="RHS_repeat"/>
    <property type="match status" value="1"/>
</dbReference>
<gene>
    <name evidence="5" type="ORF">G7043_26730</name>
</gene>
<dbReference type="InterPro" id="IPR006530">
    <property type="entry name" value="YD"/>
</dbReference>
<reference evidence="5 6" key="1">
    <citation type="submission" date="2020-03" db="EMBL/GenBank/DDBJ databases">
        <title>Isolation and identification of active actinomycetes.</title>
        <authorList>
            <person name="Sun X."/>
        </authorList>
    </citation>
    <scope>NUCLEOTIDE SEQUENCE [LARGE SCALE GENOMIC DNA]</scope>
    <source>
        <strain evidence="5 6">NEAU-D13</strain>
    </source>
</reference>
<keyword evidence="6" id="KW-1185">Reference proteome</keyword>
<dbReference type="InterPro" id="IPR050708">
    <property type="entry name" value="T6SS_VgrG/RHS"/>
</dbReference>
<feature type="domain" description="Teneurin-like YD-shell" evidence="4">
    <location>
        <begin position="1087"/>
        <end position="1338"/>
    </location>
</feature>
<feature type="compositionally biased region" description="Basic and acidic residues" evidence="2">
    <location>
        <begin position="364"/>
        <end position="376"/>
    </location>
</feature>
<dbReference type="Proteomes" id="UP000481360">
    <property type="component" value="Unassembled WGS sequence"/>
</dbReference>
<evidence type="ECO:0000259" key="4">
    <source>
        <dbReference type="Pfam" id="PF25023"/>
    </source>
</evidence>
<dbReference type="InterPro" id="IPR036689">
    <property type="entry name" value="ESAT-6-like_sf"/>
</dbReference>